<dbReference type="Proteomes" id="UP000266841">
    <property type="component" value="Unassembled WGS sequence"/>
</dbReference>
<protein>
    <submittedName>
        <fullName evidence="2">Uncharacterized protein</fullName>
    </submittedName>
</protein>
<reference evidence="2 3" key="1">
    <citation type="journal article" date="2012" name="Genome Biol.">
        <title>Genome and low-iron response of an oceanic diatom adapted to chronic iron limitation.</title>
        <authorList>
            <person name="Lommer M."/>
            <person name="Specht M."/>
            <person name="Roy A.S."/>
            <person name="Kraemer L."/>
            <person name="Andreson R."/>
            <person name="Gutowska M.A."/>
            <person name="Wolf J."/>
            <person name="Bergner S.V."/>
            <person name="Schilhabel M.B."/>
            <person name="Klostermeier U.C."/>
            <person name="Beiko R.G."/>
            <person name="Rosenstiel P."/>
            <person name="Hippler M."/>
            <person name="Laroche J."/>
        </authorList>
    </citation>
    <scope>NUCLEOTIDE SEQUENCE [LARGE SCALE GENOMIC DNA]</scope>
    <source>
        <strain evidence="2 3">CCMP1005</strain>
    </source>
</reference>
<sequence>RRLAVPRAIDPAPIIPTLAGGTPGPPSAGPGDAEGDAAAGPTALRRRLRLKSARCWKPPDLSVRSSSRRTARAAISTAGSELPGRMCLLRWSVLDLLCQSVSSGERDAALAMRFLGET</sequence>
<keyword evidence="3" id="KW-1185">Reference proteome</keyword>
<comment type="caution">
    <text evidence="2">The sequence shown here is derived from an EMBL/GenBank/DDBJ whole genome shotgun (WGS) entry which is preliminary data.</text>
</comment>
<feature type="non-terminal residue" evidence="2">
    <location>
        <position position="1"/>
    </location>
</feature>
<feature type="region of interest" description="Disordered" evidence="1">
    <location>
        <begin position="1"/>
        <end position="41"/>
    </location>
</feature>
<proteinExistence type="predicted"/>
<gene>
    <name evidence="2" type="ORF">THAOC_24692</name>
</gene>
<dbReference type="AlphaFoldDB" id="K0S3L8"/>
<organism evidence="2 3">
    <name type="scientific">Thalassiosira oceanica</name>
    <name type="common">Marine diatom</name>
    <dbReference type="NCBI Taxonomy" id="159749"/>
    <lineage>
        <taxon>Eukaryota</taxon>
        <taxon>Sar</taxon>
        <taxon>Stramenopiles</taxon>
        <taxon>Ochrophyta</taxon>
        <taxon>Bacillariophyta</taxon>
        <taxon>Coscinodiscophyceae</taxon>
        <taxon>Thalassiosirophycidae</taxon>
        <taxon>Thalassiosirales</taxon>
        <taxon>Thalassiosiraceae</taxon>
        <taxon>Thalassiosira</taxon>
    </lineage>
</organism>
<name>K0S3L8_THAOC</name>
<evidence type="ECO:0000313" key="3">
    <source>
        <dbReference type="Proteomes" id="UP000266841"/>
    </source>
</evidence>
<dbReference type="EMBL" id="AGNL01033760">
    <property type="protein sequence ID" value="EJK55566.1"/>
    <property type="molecule type" value="Genomic_DNA"/>
</dbReference>
<evidence type="ECO:0000256" key="1">
    <source>
        <dbReference type="SAM" id="MobiDB-lite"/>
    </source>
</evidence>
<accession>K0S3L8</accession>
<evidence type="ECO:0000313" key="2">
    <source>
        <dbReference type="EMBL" id="EJK55566.1"/>
    </source>
</evidence>